<keyword evidence="2" id="KW-1185">Reference proteome</keyword>
<dbReference type="KEGG" id="vg:29068916"/>
<name>A0A1B3AZU0_9CAUD</name>
<dbReference type="InterPro" id="IPR010064">
    <property type="entry name" value="HK97-gp10_tail"/>
</dbReference>
<sequence length="109" mass="11861">MPTNWSLEVDIADAAQAGARRAGEFVLDEAKSRAPVLSGELRESGRVVEHGGNGVSVGFDAPHAKRQHFVDYEHPRGGERLFLTNAIEASKAQVEQIVADEIRQRLGRG</sequence>
<organism evidence="1 2">
    <name type="scientific">Gordonia phage Eyre</name>
    <dbReference type="NCBI Taxonomy" id="1887646"/>
    <lineage>
        <taxon>Viruses</taxon>
        <taxon>Duplodnaviria</taxon>
        <taxon>Heunggongvirae</taxon>
        <taxon>Uroviricota</taxon>
        <taxon>Caudoviricetes</taxon>
        <taxon>Eyrevirus</taxon>
        <taxon>Eyrevirus eyre</taxon>
    </lineage>
</organism>
<gene>
    <name evidence="1" type="primary">10</name>
    <name evidence="1" type="ORF">SEA_EYRE_10</name>
</gene>
<accession>A0A1B3AZU0</accession>
<protein>
    <submittedName>
        <fullName evidence="1">Head-to-tail connector protein</fullName>
    </submittedName>
</protein>
<dbReference type="OrthoDB" id="16194at10239"/>
<dbReference type="EMBL" id="KX557277">
    <property type="protein sequence ID" value="AOE44290.1"/>
    <property type="molecule type" value="Genomic_DNA"/>
</dbReference>
<dbReference type="Pfam" id="PF04883">
    <property type="entry name" value="HK97-gp10_like"/>
    <property type="match status" value="1"/>
</dbReference>
<proteinExistence type="predicted"/>
<dbReference type="Proteomes" id="UP000201149">
    <property type="component" value="Segment"/>
</dbReference>
<dbReference type="RefSeq" id="YP_009292401.1">
    <property type="nucleotide sequence ID" value="NC_031122.1"/>
</dbReference>
<evidence type="ECO:0000313" key="2">
    <source>
        <dbReference type="Proteomes" id="UP000201149"/>
    </source>
</evidence>
<reference evidence="2" key="1">
    <citation type="submission" date="2016-07" db="EMBL/GenBank/DDBJ databases">
        <authorList>
            <person name="Florea S."/>
            <person name="Webb J.S."/>
            <person name="Jaromczyk J."/>
            <person name="Schardl C.L."/>
        </authorList>
    </citation>
    <scope>NUCLEOTIDE SEQUENCE [LARGE SCALE GENOMIC DNA]</scope>
</reference>
<dbReference type="GeneID" id="29068916"/>
<evidence type="ECO:0000313" key="1">
    <source>
        <dbReference type="EMBL" id="AOE44290.1"/>
    </source>
</evidence>